<evidence type="ECO:0000313" key="2">
    <source>
        <dbReference type="EMBL" id="CAB4045542.1"/>
    </source>
</evidence>
<organism evidence="2 3">
    <name type="scientific">Paramuricea clavata</name>
    <name type="common">Red gorgonian</name>
    <name type="synonym">Violescent sea-whip</name>
    <dbReference type="NCBI Taxonomy" id="317549"/>
    <lineage>
        <taxon>Eukaryota</taxon>
        <taxon>Metazoa</taxon>
        <taxon>Cnidaria</taxon>
        <taxon>Anthozoa</taxon>
        <taxon>Octocorallia</taxon>
        <taxon>Malacalcyonacea</taxon>
        <taxon>Plexauridae</taxon>
        <taxon>Paramuricea</taxon>
    </lineage>
</organism>
<evidence type="ECO:0000313" key="3">
    <source>
        <dbReference type="Proteomes" id="UP001152795"/>
    </source>
</evidence>
<dbReference type="AlphaFoldDB" id="A0A7D9MF01"/>
<protein>
    <submittedName>
        <fullName evidence="2">Uncharacterized protein</fullName>
    </submittedName>
</protein>
<sequence>MTIPKSSAKQKDSNREKSRVELGISNQAVTPDTVGDQAMTIQSVGNIREFDDINLNKEP</sequence>
<dbReference type="EMBL" id="CACRXK020040178">
    <property type="protein sequence ID" value="CAB4045542.1"/>
    <property type="molecule type" value="Genomic_DNA"/>
</dbReference>
<dbReference type="OrthoDB" id="5986147at2759"/>
<comment type="caution">
    <text evidence="2">The sequence shown here is derived from an EMBL/GenBank/DDBJ whole genome shotgun (WGS) entry which is preliminary data.</text>
</comment>
<feature type="compositionally biased region" description="Basic and acidic residues" evidence="1">
    <location>
        <begin position="9"/>
        <end position="20"/>
    </location>
</feature>
<proteinExistence type="predicted"/>
<name>A0A7D9MF01_PARCT</name>
<reference evidence="2" key="1">
    <citation type="submission" date="2020-04" db="EMBL/GenBank/DDBJ databases">
        <authorList>
            <person name="Alioto T."/>
            <person name="Alioto T."/>
            <person name="Gomez Garrido J."/>
        </authorList>
    </citation>
    <scope>NUCLEOTIDE SEQUENCE</scope>
    <source>
        <strain evidence="2">A484AB</strain>
    </source>
</reference>
<dbReference type="Proteomes" id="UP001152795">
    <property type="component" value="Unassembled WGS sequence"/>
</dbReference>
<feature type="region of interest" description="Disordered" evidence="1">
    <location>
        <begin position="1"/>
        <end position="26"/>
    </location>
</feature>
<keyword evidence="3" id="KW-1185">Reference proteome</keyword>
<feature type="non-terminal residue" evidence="2">
    <location>
        <position position="59"/>
    </location>
</feature>
<accession>A0A7D9MF01</accession>
<gene>
    <name evidence="2" type="ORF">PACLA_8A070887</name>
</gene>
<evidence type="ECO:0000256" key="1">
    <source>
        <dbReference type="SAM" id="MobiDB-lite"/>
    </source>
</evidence>